<sequence>MPAMINTTELRDSPKSDRSSQAVIDAKYTLTYLSDSSEKGSESPRSLRDYHRGGSGSLTGGGAIVLANNKPVCLLISFLKLSLLPVRDAQQQICWGLVERRNKKKQSNSGEFSVIR</sequence>
<feature type="region of interest" description="Disordered" evidence="1">
    <location>
        <begin position="1"/>
        <end position="21"/>
    </location>
</feature>
<gene>
    <name evidence="2" type="primary">Cnig_chr_II.g8299</name>
    <name evidence="2" type="ORF">B9Z55_008299</name>
</gene>
<feature type="region of interest" description="Disordered" evidence="1">
    <location>
        <begin position="34"/>
        <end position="54"/>
    </location>
</feature>
<reference evidence="3" key="1">
    <citation type="submission" date="2017-10" db="EMBL/GenBank/DDBJ databases">
        <title>Rapid genome shrinkage in a self-fertile nematode reveals novel sperm competition proteins.</title>
        <authorList>
            <person name="Yin D."/>
            <person name="Schwarz E.M."/>
            <person name="Thomas C.G."/>
            <person name="Felde R.L."/>
            <person name="Korf I.F."/>
            <person name="Cutter A.D."/>
            <person name="Schartner C.M."/>
            <person name="Ralston E.J."/>
            <person name="Meyer B.J."/>
            <person name="Haag E.S."/>
        </authorList>
    </citation>
    <scope>NUCLEOTIDE SEQUENCE [LARGE SCALE GENOMIC DNA]</scope>
    <source>
        <strain evidence="3">JU1422</strain>
    </source>
</reference>
<evidence type="ECO:0000256" key="1">
    <source>
        <dbReference type="SAM" id="MobiDB-lite"/>
    </source>
</evidence>
<protein>
    <submittedName>
        <fullName evidence="2">Uncharacterized protein</fullName>
    </submittedName>
</protein>
<accession>A0A2G5VDR9</accession>
<keyword evidence="3" id="KW-1185">Reference proteome</keyword>
<feature type="compositionally biased region" description="Basic and acidic residues" evidence="1">
    <location>
        <begin position="36"/>
        <end position="52"/>
    </location>
</feature>
<evidence type="ECO:0000313" key="3">
    <source>
        <dbReference type="Proteomes" id="UP000230233"/>
    </source>
</evidence>
<dbReference type="AlphaFoldDB" id="A0A2G5VDR9"/>
<organism evidence="2 3">
    <name type="scientific">Caenorhabditis nigoni</name>
    <dbReference type="NCBI Taxonomy" id="1611254"/>
    <lineage>
        <taxon>Eukaryota</taxon>
        <taxon>Metazoa</taxon>
        <taxon>Ecdysozoa</taxon>
        <taxon>Nematoda</taxon>
        <taxon>Chromadorea</taxon>
        <taxon>Rhabditida</taxon>
        <taxon>Rhabditina</taxon>
        <taxon>Rhabditomorpha</taxon>
        <taxon>Rhabditoidea</taxon>
        <taxon>Rhabditidae</taxon>
        <taxon>Peloderinae</taxon>
        <taxon>Caenorhabditis</taxon>
    </lineage>
</organism>
<feature type="compositionally biased region" description="Basic and acidic residues" evidence="1">
    <location>
        <begin position="9"/>
        <end position="18"/>
    </location>
</feature>
<dbReference type="EMBL" id="PDUG01000002">
    <property type="protein sequence ID" value="PIC49821.1"/>
    <property type="molecule type" value="Genomic_DNA"/>
</dbReference>
<name>A0A2G5VDR9_9PELO</name>
<comment type="caution">
    <text evidence="2">The sequence shown here is derived from an EMBL/GenBank/DDBJ whole genome shotgun (WGS) entry which is preliminary data.</text>
</comment>
<dbReference type="Proteomes" id="UP000230233">
    <property type="component" value="Chromosome II"/>
</dbReference>
<proteinExistence type="predicted"/>
<evidence type="ECO:0000313" key="2">
    <source>
        <dbReference type="EMBL" id="PIC49821.1"/>
    </source>
</evidence>